<name>A0AAV0WGR0_9HEMI</name>
<gene>
    <name evidence="1" type="ORF">MEUPH1_LOCUS11007</name>
</gene>
<organism evidence="1 2">
    <name type="scientific">Macrosiphum euphorbiae</name>
    <name type="common">potato aphid</name>
    <dbReference type="NCBI Taxonomy" id="13131"/>
    <lineage>
        <taxon>Eukaryota</taxon>
        <taxon>Metazoa</taxon>
        <taxon>Ecdysozoa</taxon>
        <taxon>Arthropoda</taxon>
        <taxon>Hexapoda</taxon>
        <taxon>Insecta</taxon>
        <taxon>Pterygota</taxon>
        <taxon>Neoptera</taxon>
        <taxon>Paraneoptera</taxon>
        <taxon>Hemiptera</taxon>
        <taxon>Sternorrhyncha</taxon>
        <taxon>Aphidomorpha</taxon>
        <taxon>Aphidoidea</taxon>
        <taxon>Aphididae</taxon>
        <taxon>Macrosiphini</taxon>
        <taxon>Macrosiphum</taxon>
    </lineage>
</organism>
<keyword evidence="2" id="KW-1185">Reference proteome</keyword>
<evidence type="ECO:0000313" key="1">
    <source>
        <dbReference type="EMBL" id="CAI6355115.1"/>
    </source>
</evidence>
<reference evidence="1 2" key="1">
    <citation type="submission" date="2023-01" db="EMBL/GenBank/DDBJ databases">
        <authorList>
            <person name="Whitehead M."/>
        </authorList>
    </citation>
    <scope>NUCLEOTIDE SEQUENCE [LARGE SCALE GENOMIC DNA]</scope>
</reference>
<accession>A0AAV0WGR0</accession>
<protein>
    <submittedName>
        <fullName evidence="1">Uncharacterized protein</fullName>
    </submittedName>
</protein>
<evidence type="ECO:0000313" key="2">
    <source>
        <dbReference type="Proteomes" id="UP001160148"/>
    </source>
</evidence>
<sequence length="95" mass="10506">MHNKMFKHVELLNFISDILKDGVSKSTYIKRADIIMTLMSPDVQPMEYGNSLVTCDATICHVIKALLSGIPSAKEITECISSTCCNETNSNAQRP</sequence>
<dbReference type="EMBL" id="CARXXK010000002">
    <property type="protein sequence ID" value="CAI6355115.1"/>
    <property type="molecule type" value="Genomic_DNA"/>
</dbReference>
<proteinExistence type="predicted"/>
<dbReference type="Proteomes" id="UP001160148">
    <property type="component" value="Unassembled WGS sequence"/>
</dbReference>
<dbReference type="AlphaFoldDB" id="A0AAV0WGR0"/>
<comment type="caution">
    <text evidence="1">The sequence shown here is derived from an EMBL/GenBank/DDBJ whole genome shotgun (WGS) entry which is preliminary data.</text>
</comment>